<dbReference type="Proteomes" id="UP000236634">
    <property type="component" value="Unassembled WGS sequence"/>
</dbReference>
<dbReference type="EMBL" id="NBAX01000003">
    <property type="protein sequence ID" value="PNP95575.1"/>
    <property type="molecule type" value="Genomic_DNA"/>
</dbReference>
<organism evidence="4 5">
    <name type="scientific">Hoylesella timonensis</name>
    <dbReference type="NCBI Taxonomy" id="386414"/>
    <lineage>
        <taxon>Bacteria</taxon>
        <taxon>Pseudomonadati</taxon>
        <taxon>Bacteroidota</taxon>
        <taxon>Bacteroidia</taxon>
        <taxon>Bacteroidales</taxon>
        <taxon>Prevotellaceae</taxon>
        <taxon>Hoylesella</taxon>
    </lineage>
</organism>
<protein>
    <recommendedName>
        <fullName evidence="3">Conjugative transposon TraJ C-terminal domain-containing protein</fullName>
    </recommendedName>
</protein>
<evidence type="ECO:0000313" key="4">
    <source>
        <dbReference type="EMBL" id="PNP95575.1"/>
    </source>
</evidence>
<accession>A0A2K0XM05</accession>
<name>A0A2K0XM05_9BACT</name>
<feature type="transmembrane region" description="Helical" evidence="2">
    <location>
        <begin position="298"/>
        <end position="323"/>
    </location>
</feature>
<evidence type="ECO:0000259" key="3">
    <source>
        <dbReference type="Pfam" id="PF07863"/>
    </source>
</evidence>
<dbReference type="Pfam" id="PF07863">
    <property type="entry name" value="CtnDOT_TraJ"/>
    <property type="match status" value="1"/>
</dbReference>
<dbReference type="AlphaFoldDB" id="A0A2K0XM05"/>
<evidence type="ECO:0000313" key="5">
    <source>
        <dbReference type="Proteomes" id="UP000236634"/>
    </source>
</evidence>
<dbReference type="RefSeq" id="WP_103002900.1">
    <property type="nucleotide sequence ID" value="NZ_NBAX01000003.1"/>
</dbReference>
<keyword evidence="2" id="KW-0812">Transmembrane</keyword>
<comment type="caution">
    <text evidence="4">The sequence shown here is derived from an EMBL/GenBank/DDBJ whole genome shotgun (WGS) entry which is preliminary data.</text>
</comment>
<feature type="transmembrane region" description="Helical" evidence="2">
    <location>
        <begin position="210"/>
        <end position="235"/>
    </location>
</feature>
<evidence type="ECO:0000256" key="2">
    <source>
        <dbReference type="SAM" id="Phobius"/>
    </source>
</evidence>
<gene>
    <name evidence="4" type="ORF">BFS16_04210</name>
</gene>
<dbReference type="InterPro" id="IPR012424">
    <property type="entry name" value="Conjugative_transposon_TraJ_C"/>
</dbReference>
<keyword evidence="2" id="KW-1133">Transmembrane helix</keyword>
<feature type="transmembrane region" description="Helical" evidence="2">
    <location>
        <begin position="46"/>
        <end position="69"/>
    </location>
</feature>
<feature type="transmembrane region" description="Helical" evidence="2">
    <location>
        <begin position="255"/>
        <end position="277"/>
    </location>
</feature>
<proteinExistence type="predicted"/>
<sequence length="452" mass="48003">MVTDILMNIASQLLTMGLPSIDQSLEKLLVAMETFPKSAVLGNTVGYARVIGLCLALCVGSYECWMMMLGRRAMDVMKLLRIVGLSICITYSSWICQELTRPGKALEATTKQMASSKNKEVAALELKVAQKQSDYLKRLRQVQDSIETAKQVQTLGEDAHWWDKLIYNMENLGTTINNYAQRATVAAETKVSEWINDVIRFIGELIFQMSYYGILVAQRIFMAILATFAPIMFALSIVPPWSSAWSQWISKYLSLSLWGFVTYMCLYYIDFILMYNLGEDLNAYGRLLQGQVNSWGQIGALGIQGIGSNCMYAMGMLVGAYIIRFVPEVASWLIPGGVSSSAGSAAGGVVAGAVGGAVGSAASTGVGIASVATPMAGAAVSGAAHLGAAGMAGAVSSASGYSDGGVATMAGVMGGAASGMAKEAKHMFTESSAGKAASKMGSSMRDSYNRGK</sequence>
<feature type="compositionally biased region" description="Low complexity" evidence="1">
    <location>
        <begin position="432"/>
        <end position="444"/>
    </location>
</feature>
<feature type="region of interest" description="Disordered" evidence="1">
    <location>
        <begin position="432"/>
        <end position="452"/>
    </location>
</feature>
<keyword evidence="2" id="KW-0472">Membrane</keyword>
<reference evidence="4 5" key="1">
    <citation type="submission" date="2017-03" db="EMBL/GenBank/DDBJ databases">
        <authorList>
            <person name="Afonso C.L."/>
            <person name="Miller P.J."/>
            <person name="Scott M.A."/>
            <person name="Spackman E."/>
            <person name="Goraichik I."/>
            <person name="Dimitrov K.M."/>
            <person name="Suarez D.L."/>
            <person name="Swayne D.E."/>
        </authorList>
    </citation>
    <scope>NUCLEOTIDE SEQUENCE [LARGE SCALE GENOMIC DNA]</scope>
    <source>
        <strain evidence="4 5">DNF00076</strain>
    </source>
</reference>
<evidence type="ECO:0000256" key="1">
    <source>
        <dbReference type="SAM" id="MobiDB-lite"/>
    </source>
</evidence>
<feature type="domain" description="Conjugative transposon TraJ C-terminal" evidence="3">
    <location>
        <begin position="42"/>
        <end position="377"/>
    </location>
</feature>